<sequence length="148" mass="16356">MSGKALQLCFDLLRSIEGKVISGICGNSSVLELDAHTIIRFSTEGFPDCPLRIVARSLNLSLYRYSKKSCSVVFNLITDGFFLFEHLNLAVVDSVQFTRNMKKRLSSAEAIGAGGATLYTPATLRTKGLTFNRQLRLPNCRFQALGMD</sequence>
<organism evidence="1 2">
    <name type="scientific">Steinernema carpocapsae</name>
    <name type="common">Entomopathogenic nematode</name>
    <dbReference type="NCBI Taxonomy" id="34508"/>
    <lineage>
        <taxon>Eukaryota</taxon>
        <taxon>Metazoa</taxon>
        <taxon>Ecdysozoa</taxon>
        <taxon>Nematoda</taxon>
        <taxon>Chromadorea</taxon>
        <taxon>Rhabditida</taxon>
        <taxon>Tylenchina</taxon>
        <taxon>Panagrolaimomorpha</taxon>
        <taxon>Strongyloidoidea</taxon>
        <taxon>Steinernematidae</taxon>
        <taxon>Steinernema</taxon>
    </lineage>
</organism>
<protein>
    <submittedName>
        <fullName evidence="1">Uncharacterized protein</fullName>
    </submittedName>
</protein>
<reference evidence="1 2" key="1">
    <citation type="journal article" date="2015" name="Genome Biol.">
        <title>Comparative genomics of Steinernema reveals deeply conserved gene regulatory networks.</title>
        <authorList>
            <person name="Dillman A.R."/>
            <person name="Macchietto M."/>
            <person name="Porter C.F."/>
            <person name="Rogers A."/>
            <person name="Williams B."/>
            <person name="Antoshechkin I."/>
            <person name="Lee M.M."/>
            <person name="Goodwin Z."/>
            <person name="Lu X."/>
            <person name="Lewis E.E."/>
            <person name="Goodrich-Blair H."/>
            <person name="Stock S.P."/>
            <person name="Adams B.J."/>
            <person name="Sternberg P.W."/>
            <person name="Mortazavi A."/>
        </authorList>
    </citation>
    <scope>NUCLEOTIDE SEQUENCE [LARGE SCALE GENOMIC DNA]</scope>
    <source>
        <strain evidence="1 2">ALL</strain>
    </source>
</reference>
<name>A0A4U5NUH6_STECR</name>
<comment type="caution">
    <text evidence="1">The sequence shown here is derived from an EMBL/GenBank/DDBJ whole genome shotgun (WGS) entry which is preliminary data.</text>
</comment>
<dbReference type="AlphaFoldDB" id="A0A4U5NUH6"/>
<dbReference type="Proteomes" id="UP000298663">
    <property type="component" value="Unassembled WGS sequence"/>
</dbReference>
<accession>A0A4U5NUH6</accession>
<evidence type="ECO:0000313" key="1">
    <source>
        <dbReference type="EMBL" id="TKR86813.1"/>
    </source>
</evidence>
<evidence type="ECO:0000313" key="2">
    <source>
        <dbReference type="Proteomes" id="UP000298663"/>
    </source>
</evidence>
<reference evidence="1 2" key="2">
    <citation type="journal article" date="2019" name="G3 (Bethesda)">
        <title>Hybrid Assembly of the Genome of the Entomopathogenic Nematode Steinernema carpocapsae Identifies the X-Chromosome.</title>
        <authorList>
            <person name="Serra L."/>
            <person name="Macchietto M."/>
            <person name="Macias-Munoz A."/>
            <person name="McGill C.J."/>
            <person name="Rodriguez I.M."/>
            <person name="Rodriguez B."/>
            <person name="Murad R."/>
            <person name="Mortazavi A."/>
        </authorList>
    </citation>
    <scope>NUCLEOTIDE SEQUENCE [LARGE SCALE GENOMIC DNA]</scope>
    <source>
        <strain evidence="1 2">ALL</strain>
    </source>
</reference>
<keyword evidence="2" id="KW-1185">Reference proteome</keyword>
<gene>
    <name evidence="1" type="ORF">L596_011329</name>
</gene>
<proteinExistence type="predicted"/>
<dbReference type="EMBL" id="AZBU02000003">
    <property type="protein sequence ID" value="TKR86813.1"/>
    <property type="molecule type" value="Genomic_DNA"/>
</dbReference>